<protein>
    <recommendedName>
        <fullName evidence="3">Pilus assembly protein FlpE</fullName>
    </recommendedName>
</protein>
<comment type="caution">
    <text evidence="1">The sequence shown here is derived from an EMBL/GenBank/DDBJ whole genome shotgun (WGS) entry which is preliminary data.</text>
</comment>
<dbReference type="EMBL" id="WLVL01000019">
    <property type="protein sequence ID" value="MTB71380.1"/>
    <property type="molecule type" value="Genomic_DNA"/>
</dbReference>
<reference evidence="1 2" key="1">
    <citation type="submission" date="2019-11" db="EMBL/GenBank/DDBJ databases">
        <title>Whole genome sequencing identifies a novel species of the genus Arsenicicoccus isolated from human blood.</title>
        <authorList>
            <person name="Jeong J.H."/>
            <person name="Kweon O.J."/>
            <person name="Kim H.R."/>
            <person name="Kim T.-H."/>
            <person name="Ha S.-M."/>
            <person name="Lee M.-K."/>
        </authorList>
    </citation>
    <scope>NUCLEOTIDE SEQUENCE [LARGE SCALE GENOMIC DNA]</scope>
    <source>
        <strain evidence="1 2">MKL-02</strain>
    </source>
</reference>
<organism evidence="1 2">
    <name type="scientific">Arsenicicoccus cauae</name>
    <dbReference type="NCBI Taxonomy" id="2663847"/>
    <lineage>
        <taxon>Bacteria</taxon>
        <taxon>Bacillati</taxon>
        <taxon>Actinomycetota</taxon>
        <taxon>Actinomycetes</taxon>
        <taxon>Micrococcales</taxon>
        <taxon>Intrasporangiaceae</taxon>
        <taxon>Arsenicicoccus</taxon>
    </lineage>
</organism>
<dbReference type="Proteomes" id="UP000431092">
    <property type="component" value="Unassembled WGS sequence"/>
</dbReference>
<dbReference type="AlphaFoldDB" id="A0A6I3IN16"/>
<name>A0A6I3IN16_9MICO</name>
<dbReference type="Gene3D" id="3.40.50.300">
    <property type="entry name" value="P-loop containing nucleotide triphosphate hydrolases"/>
    <property type="match status" value="1"/>
</dbReference>
<gene>
    <name evidence="1" type="ORF">GGG17_05235</name>
</gene>
<keyword evidence="2" id="KW-1185">Reference proteome</keyword>
<dbReference type="RefSeq" id="WP_154592718.1">
    <property type="nucleotide sequence ID" value="NZ_WLVL01000019.1"/>
</dbReference>
<dbReference type="SUPFAM" id="SSF52540">
    <property type="entry name" value="P-loop containing nucleoside triphosphate hydrolases"/>
    <property type="match status" value="1"/>
</dbReference>
<evidence type="ECO:0000313" key="1">
    <source>
        <dbReference type="EMBL" id="MTB71380.1"/>
    </source>
</evidence>
<accession>A0A6I3IN16</accession>
<evidence type="ECO:0008006" key="3">
    <source>
        <dbReference type="Google" id="ProtNLM"/>
    </source>
</evidence>
<proteinExistence type="predicted"/>
<sequence length="236" mass="23695">MTISIGVQGASGGLGASSLVAALGLRAAQSGRSVVCVDHRSAGGGLDVVLGAEQVAGLRWPDLHRARGALDGTELLPALPVVRGVGVVACDRRQPHEVPPDAMEALRRGLDGCVDVVVHDLPPTVSSGWPAAVLGHDLLAVVAGGAASQVAAAAAVSVLLRQVTAVGAGVVARTEGMDAAACIADLLHLPMLGVLRSDRGVQACLDRGVVPGSVRGPLRDLADEVLLAAVLEERAA</sequence>
<evidence type="ECO:0000313" key="2">
    <source>
        <dbReference type="Proteomes" id="UP000431092"/>
    </source>
</evidence>
<dbReference type="InterPro" id="IPR027417">
    <property type="entry name" value="P-loop_NTPase"/>
</dbReference>